<organism evidence="1 2">
    <name type="scientific">Naganishia adeliensis</name>
    <dbReference type="NCBI Taxonomy" id="92952"/>
    <lineage>
        <taxon>Eukaryota</taxon>
        <taxon>Fungi</taxon>
        <taxon>Dikarya</taxon>
        <taxon>Basidiomycota</taxon>
        <taxon>Agaricomycotina</taxon>
        <taxon>Tremellomycetes</taxon>
        <taxon>Filobasidiales</taxon>
        <taxon>Filobasidiaceae</taxon>
        <taxon>Naganishia</taxon>
    </lineage>
</organism>
<proteinExistence type="predicted"/>
<evidence type="ECO:0000313" key="2">
    <source>
        <dbReference type="Proteomes" id="UP001230649"/>
    </source>
</evidence>
<gene>
    <name evidence="1" type="ORF">QFC20_007764</name>
</gene>
<protein>
    <submittedName>
        <fullName evidence="1">Uncharacterized protein</fullName>
    </submittedName>
</protein>
<dbReference type="EMBL" id="JASBWS010000217">
    <property type="protein sequence ID" value="KAJ9090991.1"/>
    <property type="molecule type" value="Genomic_DNA"/>
</dbReference>
<sequence length="895" mass="101141">MRRRYLELEEMAVDGYQDDVERLDYLNELHYLPFDPKFDRYVEEVCSDQQEQIKEHMESWLDDPVRRKTIRPLLKLVRRIRSRVESNMIRTSAASQKARERKAFTRCTETGRIKIDKPSSAMFASGDIKVEGYSLFEFVLGFETHRDPDLPAAFEGSETSEDGWLNEEVLHRSGRQIVLGALAGSQAWATVPAIYVFTFGPGKNYYGYSSNALRGALIHLHASLRHTGVNVNVTALTTLLDGRLYMLQEFSSVGFEALHTFTLGTTIIYNSGSAFDMDRCEGMPVRIQETLLTPDFGTSPPYQVDFIVAVQLRYRVAAMYLEQHGIWELPPFAFKDSEHASFDEKMWRIILGPLCEYIENAGFELRDYLQNLIKRPWSRIGDSIDKDFGKVIRIAAQYRLSTSRLLAHREDPEVQQGIRPIRALPINAMDDLIVRMVPDWKTNYEWFKATMQGQAPLENRSNVASNATPSRRGTGALPDPPAVQITAQPLAQRQGQQQGTLAISDDPASREAVRRNRAARDRYIQKVAEHKFASGNSGNNIKEVALMDRLNKGIKQARFHVHEVQRAVEAGGTLTLKDVNLCRAPTAGGKVMAERRTACRLLAAENNLPRDGPGSIDLSRPVGTSLKHWAFFMEQMALRRNVYYTGPSLQDLPPALASWRTLLKGTLSISGTESLGRQSERVPHSLTVMGLLQQLRTKSTKYGPMDRNGEAGAKVHVKQIQNPRKRKQKAYADECNKLLAAAKLDKIGKKSVPAFQKTLALRKRIFQLGRQVLNPSEAEMHTWFETRGSTDPTYAVMRTLLLIEIGYCDHMDAAPTQSTRQELILTIQDGEYVEHAQDIVMRGLRGILKVFSGLPCLQKENLHFMGTTNPRRMLRNTLDDIGKRKNPAQPLSPLV</sequence>
<name>A0ACC2UWJ7_9TREE</name>
<reference evidence="1" key="1">
    <citation type="submission" date="2023-04" db="EMBL/GenBank/DDBJ databases">
        <title>Draft Genome sequencing of Naganishia species isolated from polar environments using Oxford Nanopore Technology.</title>
        <authorList>
            <person name="Leo P."/>
            <person name="Venkateswaran K."/>
        </authorList>
    </citation>
    <scope>NUCLEOTIDE SEQUENCE</scope>
    <source>
        <strain evidence="1">MNA-CCFEE 5262</strain>
    </source>
</reference>
<comment type="caution">
    <text evidence="1">The sequence shown here is derived from an EMBL/GenBank/DDBJ whole genome shotgun (WGS) entry which is preliminary data.</text>
</comment>
<dbReference type="Proteomes" id="UP001230649">
    <property type="component" value="Unassembled WGS sequence"/>
</dbReference>
<evidence type="ECO:0000313" key="1">
    <source>
        <dbReference type="EMBL" id="KAJ9090991.1"/>
    </source>
</evidence>
<keyword evidence="2" id="KW-1185">Reference proteome</keyword>
<accession>A0ACC2UWJ7</accession>